<feature type="compositionally biased region" description="Polar residues" evidence="1">
    <location>
        <begin position="290"/>
        <end position="304"/>
    </location>
</feature>
<sequence>MNTKKSIKRNNRARSQTTVKRHDHWLFVSSNDIKSEGCSDDNQEDEDEEDSYTYLYSTKSDSDYSISQSRSENKKTVGSKIEVKDNVHVEDESHLISNQNQDSNENPTEDASTSPSPKSYQFINLSIENTKYNNSSPRPQSDLKFETAYIKRGKFKGFHDDRRYRCIYGNFDETSKCHREDCYCINASIYESPLRFLQSADSFSEAESIDFDDNILVRMTPEPSSTNSSIFHNKQSAGKASRKVSLPSLKLPSSSPGTPQNQSKRNPTQHSDRNSRVLYKVKQKFDHSHPSSAGPNTNNRYTPESSEKLSKRVKMYHSVNNLSKRSSLKQHWAGDVTPSMKDDHDVITRPQTARTNSKHRYLKSFRLHRDVSVVDLPQHNPRSYTHQTIAMI</sequence>
<dbReference type="Proteomes" id="UP000009328">
    <property type="component" value="Unassembled WGS sequence"/>
</dbReference>
<name>K0L035_WICCF</name>
<feature type="compositionally biased region" description="Polar residues" evidence="1">
    <location>
        <begin position="257"/>
        <end position="269"/>
    </location>
</feature>
<evidence type="ECO:0000313" key="2">
    <source>
        <dbReference type="EMBL" id="CCH46974.1"/>
    </source>
</evidence>
<feature type="compositionally biased region" description="Basic and acidic residues" evidence="1">
    <location>
        <begin position="71"/>
        <end position="94"/>
    </location>
</feature>
<feature type="compositionally biased region" description="Acidic residues" evidence="1">
    <location>
        <begin position="38"/>
        <end position="51"/>
    </location>
</feature>
<feature type="compositionally biased region" description="Low complexity" evidence="1">
    <location>
        <begin position="57"/>
        <end position="70"/>
    </location>
</feature>
<feature type="compositionally biased region" description="Low complexity" evidence="1">
    <location>
        <begin position="245"/>
        <end position="256"/>
    </location>
</feature>
<organism evidence="2 3">
    <name type="scientific">Wickerhamomyces ciferrii (strain ATCC 14091 / BCRC 22168 / CBS 111 / JCM 3599 / NBRC 0793 / NRRL Y-1031 F-60-10)</name>
    <name type="common">Yeast</name>
    <name type="synonym">Pichia ciferrii</name>
    <dbReference type="NCBI Taxonomy" id="1206466"/>
    <lineage>
        <taxon>Eukaryota</taxon>
        <taxon>Fungi</taxon>
        <taxon>Dikarya</taxon>
        <taxon>Ascomycota</taxon>
        <taxon>Saccharomycotina</taxon>
        <taxon>Saccharomycetes</taxon>
        <taxon>Phaffomycetales</taxon>
        <taxon>Wickerhamomycetaceae</taxon>
        <taxon>Wickerhamomyces</taxon>
    </lineage>
</organism>
<dbReference type="AlphaFoldDB" id="K0L035"/>
<accession>K0L035</accession>
<proteinExistence type="predicted"/>
<feature type="region of interest" description="Disordered" evidence="1">
    <location>
        <begin position="1"/>
        <end position="117"/>
    </location>
</feature>
<feature type="compositionally biased region" description="Basic residues" evidence="1">
    <location>
        <begin position="1"/>
        <end position="12"/>
    </location>
</feature>
<keyword evidence="3" id="KW-1185">Reference proteome</keyword>
<dbReference type="EMBL" id="CAIF01000291">
    <property type="protein sequence ID" value="CCH46974.1"/>
    <property type="molecule type" value="Genomic_DNA"/>
</dbReference>
<dbReference type="HOGENOM" id="CLU_704387_0_0_1"/>
<feature type="compositionally biased region" description="Polar residues" evidence="1">
    <location>
        <begin position="222"/>
        <end position="238"/>
    </location>
</feature>
<dbReference type="InParanoid" id="K0L035"/>
<gene>
    <name evidence="2" type="ORF">BN7_6581</name>
</gene>
<comment type="caution">
    <text evidence="2">The sequence shown here is derived from an EMBL/GenBank/DDBJ whole genome shotgun (WGS) entry which is preliminary data.</text>
</comment>
<feature type="compositionally biased region" description="Polar residues" evidence="1">
    <location>
        <begin position="95"/>
        <end position="117"/>
    </location>
</feature>
<evidence type="ECO:0000256" key="1">
    <source>
        <dbReference type="SAM" id="MobiDB-lite"/>
    </source>
</evidence>
<feature type="region of interest" description="Disordered" evidence="1">
    <location>
        <begin position="222"/>
        <end position="308"/>
    </location>
</feature>
<protein>
    <submittedName>
        <fullName evidence="2">Uncharacterized protein</fullName>
    </submittedName>
</protein>
<reference evidence="2 3" key="1">
    <citation type="journal article" date="2012" name="Eukaryot. Cell">
        <title>Draft genome sequence of Wickerhamomyces ciferrii NRRL Y-1031 F-60-10.</title>
        <authorList>
            <person name="Schneider J."/>
            <person name="Andrea H."/>
            <person name="Blom J."/>
            <person name="Jaenicke S."/>
            <person name="Ruckert C."/>
            <person name="Schorsch C."/>
            <person name="Szczepanowski R."/>
            <person name="Farwick M."/>
            <person name="Goesmann A."/>
            <person name="Puhler A."/>
            <person name="Schaffer S."/>
            <person name="Tauch A."/>
            <person name="Kohler T."/>
            <person name="Brinkrolf K."/>
        </authorList>
    </citation>
    <scope>NUCLEOTIDE SEQUENCE [LARGE SCALE GENOMIC DNA]</scope>
    <source>
        <strain evidence="3">ATCC 14091 / BCRC 22168 / CBS 111 / JCM 3599 / NBRC 0793 / NRRL Y-1031 F-60-10</strain>
    </source>
</reference>
<evidence type="ECO:0000313" key="3">
    <source>
        <dbReference type="Proteomes" id="UP000009328"/>
    </source>
</evidence>